<dbReference type="RefSeq" id="WP_141278100.1">
    <property type="nucleotide sequence ID" value="NZ_BAAARZ010000016.1"/>
</dbReference>
<proteinExistence type="predicted"/>
<reference evidence="3 4" key="1">
    <citation type="submission" date="2019-06" db="EMBL/GenBank/DDBJ databases">
        <title>Whole genome shotgun sequence of Pseudonocardia hydrocarbonoxydans NBRC 14498.</title>
        <authorList>
            <person name="Hosoyama A."/>
            <person name="Uohara A."/>
            <person name="Ohji S."/>
            <person name="Ichikawa N."/>
        </authorList>
    </citation>
    <scope>NUCLEOTIDE SEQUENCE [LARGE SCALE GENOMIC DNA]</scope>
    <source>
        <strain evidence="3 4">NBRC 14498</strain>
    </source>
</reference>
<feature type="domain" description="Inner membrane component" evidence="2">
    <location>
        <begin position="68"/>
        <end position="117"/>
    </location>
</feature>
<dbReference type="EMBL" id="BJNG01000015">
    <property type="protein sequence ID" value="GEC19541.1"/>
    <property type="molecule type" value="Genomic_DNA"/>
</dbReference>
<comment type="caution">
    <text evidence="3">The sequence shown here is derived from an EMBL/GenBank/DDBJ whole genome shotgun (WGS) entry which is preliminary data.</text>
</comment>
<sequence>MRLLGNVLWFLLAGWWLAILYAVAGLIACVLIVTIPFGIASFRLAGYALWPFGRRVVVHRGAGVPSLLGNVLWIVLFGWELFLAHVLAGLLLCVTIVGIPFGVASFKMAGLALVPLGTRVVDADRDELPGYRVAAA</sequence>
<evidence type="ECO:0000313" key="3">
    <source>
        <dbReference type="EMBL" id="GEC19541.1"/>
    </source>
</evidence>
<dbReference type="AlphaFoldDB" id="A0A4Y3WMS8"/>
<dbReference type="Proteomes" id="UP000320338">
    <property type="component" value="Unassembled WGS sequence"/>
</dbReference>
<evidence type="ECO:0000313" key="4">
    <source>
        <dbReference type="Proteomes" id="UP000320338"/>
    </source>
</evidence>
<dbReference type="GO" id="GO:0005886">
    <property type="term" value="C:plasma membrane"/>
    <property type="evidence" value="ECO:0007669"/>
    <property type="project" value="TreeGrafter"/>
</dbReference>
<dbReference type="Pfam" id="PF03733">
    <property type="entry name" value="YccF"/>
    <property type="match status" value="2"/>
</dbReference>
<name>A0A4Y3WMS8_9PSEU</name>
<dbReference type="PANTHER" id="PTHR42903">
    <property type="entry name" value="INNER MEMBRANE PROTEIN YCCF"/>
    <property type="match status" value="1"/>
</dbReference>
<gene>
    <name evidence="3" type="ORF">PHY01_18240</name>
</gene>
<organism evidence="3 4">
    <name type="scientific">Pseudonocardia hydrocarbonoxydans</name>
    <dbReference type="NCBI Taxonomy" id="76726"/>
    <lineage>
        <taxon>Bacteria</taxon>
        <taxon>Bacillati</taxon>
        <taxon>Actinomycetota</taxon>
        <taxon>Actinomycetes</taxon>
        <taxon>Pseudonocardiales</taxon>
        <taxon>Pseudonocardiaceae</taxon>
        <taxon>Pseudonocardia</taxon>
    </lineage>
</organism>
<keyword evidence="1" id="KW-1133">Transmembrane helix</keyword>
<dbReference type="InterPro" id="IPR052937">
    <property type="entry name" value="Inner_membrane_protein"/>
</dbReference>
<dbReference type="NCBIfam" id="NF008740">
    <property type="entry name" value="PRK11770.1-2"/>
    <property type="match status" value="1"/>
</dbReference>
<feature type="transmembrane region" description="Helical" evidence="1">
    <location>
        <begin position="57"/>
        <end position="76"/>
    </location>
</feature>
<keyword evidence="1" id="KW-0472">Membrane</keyword>
<feature type="transmembrane region" description="Helical" evidence="1">
    <location>
        <begin position="12"/>
        <end position="45"/>
    </location>
</feature>
<feature type="transmembrane region" description="Helical" evidence="1">
    <location>
        <begin position="82"/>
        <end position="103"/>
    </location>
</feature>
<dbReference type="PROSITE" id="PS51257">
    <property type="entry name" value="PROKAR_LIPOPROTEIN"/>
    <property type="match status" value="1"/>
</dbReference>
<dbReference type="PIRSF" id="PIRSF028777">
    <property type="entry name" value="UCP028777"/>
    <property type="match status" value="1"/>
</dbReference>
<evidence type="ECO:0000259" key="2">
    <source>
        <dbReference type="Pfam" id="PF03733"/>
    </source>
</evidence>
<feature type="domain" description="Inner membrane component" evidence="2">
    <location>
        <begin position="4"/>
        <end position="54"/>
    </location>
</feature>
<keyword evidence="4" id="KW-1185">Reference proteome</keyword>
<protein>
    <recommendedName>
        <fullName evidence="2">Inner membrane component domain-containing protein</fullName>
    </recommendedName>
</protein>
<evidence type="ECO:0000256" key="1">
    <source>
        <dbReference type="SAM" id="Phobius"/>
    </source>
</evidence>
<keyword evidence="1" id="KW-0812">Transmembrane</keyword>
<dbReference type="InterPro" id="IPR005185">
    <property type="entry name" value="YccF"/>
</dbReference>
<accession>A0A4Y3WMS8</accession>
<dbReference type="InterPro" id="IPR031308">
    <property type="entry name" value="UCP028777"/>
</dbReference>
<dbReference type="OrthoDB" id="3238663at2"/>
<dbReference type="PANTHER" id="PTHR42903:SF1">
    <property type="entry name" value="INNER MEMBRANE PROTEIN YCCF"/>
    <property type="match status" value="1"/>
</dbReference>